<proteinExistence type="predicted"/>
<feature type="compositionally biased region" description="Acidic residues" evidence="1">
    <location>
        <begin position="102"/>
        <end position="115"/>
    </location>
</feature>
<comment type="caution">
    <text evidence="2">The sequence shown here is derived from an EMBL/GenBank/DDBJ whole genome shotgun (WGS) entry which is preliminary data.</text>
</comment>
<evidence type="ECO:0000256" key="1">
    <source>
        <dbReference type="SAM" id="MobiDB-lite"/>
    </source>
</evidence>
<dbReference type="VEuPathDB" id="FungiDB:AJ78_00294"/>
<protein>
    <submittedName>
        <fullName evidence="2">Uncharacterized protein</fullName>
    </submittedName>
</protein>
<organism evidence="2 3">
    <name type="scientific">Emergomyces pasteurianus Ep9510</name>
    <dbReference type="NCBI Taxonomy" id="1447872"/>
    <lineage>
        <taxon>Eukaryota</taxon>
        <taxon>Fungi</taxon>
        <taxon>Dikarya</taxon>
        <taxon>Ascomycota</taxon>
        <taxon>Pezizomycotina</taxon>
        <taxon>Eurotiomycetes</taxon>
        <taxon>Eurotiomycetidae</taxon>
        <taxon>Onygenales</taxon>
        <taxon>Ajellomycetaceae</taxon>
        <taxon>Emergomyces</taxon>
    </lineage>
</organism>
<feature type="region of interest" description="Disordered" evidence="1">
    <location>
        <begin position="92"/>
        <end position="119"/>
    </location>
</feature>
<dbReference type="AlphaFoldDB" id="A0A1J9PV78"/>
<dbReference type="STRING" id="1447872.A0A1J9PV78"/>
<gene>
    <name evidence="2" type="ORF">AJ78_00294</name>
</gene>
<accession>A0A1J9PV78</accession>
<dbReference type="OrthoDB" id="3364175at2759"/>
<dbReference type="Proteomes" id="UP000182235">
    <property type="component" value="Unassembled WGS sequence"/>
</dbReference>
<sequence length="146" mass="16263">MAAFTKAQNTWKYLLNSSSLESLILKANHIFFSGDRCVEEVILELLGSEETEPLQRKKLLSLWNNEASSEKLHEAWKSSELRANVEELLSSPALTSTGPSCIEDEGGSIEPEDSVSDLSSDLQLGGFSDYHIEDIPPWALTQTRYT</sequence>
<evidence type="ECO:0000313" key="3">
    <source>
        <dbReference type="Proteomes" id="UP000182235"/>
    </source>
</evidence>
<keyword evidence="3" id="KW-1185">Reference proteome</keyword>
<name>A0A1J9PV78_9EURO</name>
<dbReference type="EMBL" id="LGRN01000004">
    <property type="protein sequence ID" value="OJD19794.1"/>
    <property type="molecule type" value="Genomic_DNA"/>
</dbReference>
<reference evidence="2 3" key="1">
    <citation type="submission" date="2015-07" db="EMBL/GenBank/DDBJ databases">
        <title>Emmonsia species relationships and genome sequence.</title>
        <authorList>
            <consortium name="The Broad Institute Genomics Platform"/>
            <person name="Cuomo C.A."/>
            <person name="Munoz J.F."/>
            <person name="Imamovic A."/>
            <person name="Priest M.E."/>
            <person name="Young S."/>
            <person name="Clay O.K."/>
            <person name="McEwen J.G."/>
        </authorList>
    </citation>
    <scope>NUCLEOTIDE SEQUENCE [LARGE SCALE GENOMIC DNA]</scope>
    <source>
        <strain evidence="2 3">UAMH 9510</strain>
    </source>
</reference>
<evidence type="ECO:0000313" key="2">
    <source>
        <dbReference type="EMBL" id="OJD19794.1"/>
    </source>
</evidence>